<comment type="caution">
    <text evidence="4">The sequence shown here is derived from an EMBL/GenBank/DDBJ whole genome shotgun (WGS) entry which is preliminary data.</text>
</comment>
<dbReference type="Gene3D" id="1.10.357.10">
    <property type="entry name" value="Tetracycline Repressor, domain 2"/>
    <property type="match status" value="2"/>
</dbReference>
<gene>
    <name evidence="4" type="ORF">MTR65_17205</name>
</gene>
<dbReference type="Proteomes" id="UP001162802">
    <property type="component" value="Unassembled WGS sequence"/>
</dbReference>
<dbReference type="PANTHER" id="PTHR30055:SF235">
    <property type="entry name" value="TRANSCRIPTIONAL REGULATORY PROTEIN"/>
    <property type="match status" value="1"/>
</dbReference>
<dbReference type="EMBL" id="JALHAT010000040">
    <property type="protein sequence ID" value="MCJ1962435.1"/>
    <property type="molecule type" value="Genomic_DNA"/>
</dbReference>
<dbReference type="InterPro" id="IPR009057">
    <property type="entry name" value="Homeodomain-like_sf"/>
</dbReference>
<keyword evidence="5" id="KW-1185">Reference proteome</keyword>
<organism evidence="4 5">
    <name type="scientific">Novosphingobium mangrovi</name>
    <name type="common">ex Hu et al. 2023</name>
    <dbReference type="NCBI Taxonomy" id="2930094"/>
    <lineage>
        <taxon>Bacteria</taxon>
        <taxon>Pseudomonadati</taxon>
        <taxon>Pseudomonadota</taxon>
        <taxon>Alphaproteobacteria</taxon>
        <taxon>Sphingomonadales</taxon>
        <taxon>Sphingomonadaceae</taxon>
        <taxon>Novosphingobium</taxon>
    </lineage>
</organism>
<evidence type="ECO:0000313" key="5">
    <source>
        <dbReference type="Proteomes" id="UP001162802"/>
    </source>
</evidence>
<proteinExistence type="predicted"/>
<evidence type="ECO:0000259" key="3">
    <source>
        <dbReference type="PROSITE" id="PS50977"/>
    </source>
</evidence>
<feature type="DNA-binding region" description="H-T-H motif" evidence="2">
    <location>
        <begin position="243"/>
        <end position="262"/>
    </location>
</feature>
<dbReference type="RefSeq" id="WP_243802381.1">
    <property type="nucleotide sequence ID" value="NZ_JALHAT010000040.1"/>
</dbReference>
<dbReference type="PANTHER" id="PTHR30055">
    <property type="entry name" value="HTH-TYPE TRANSCRIPTIONAL REGULATOR RUTR"/>
    <property type="match status" value="1"/>
</dbReference>
<feature type="domain" description="HTH tetR-type" evidence="3">
    <location>
        <begin position="9"/>
        <end position="69"/>
    </location>
</feature>
<evidence type="ECO:0000313" key="4">
    <source>
        <dbReference type="EMBL" id="MCJ1962435.1"/>
    </source>
</evidence>
<evidence type="ECO:0000256" key="2">
    <source>
        <dbReference type="PROSITE-ProRule" id="PRU00335"/>
    </source>
</evidence>
<dbReference type="PROSITE" id="PS50977">
    <property type="entry name" value="HTH_TETR_2"/>
    <property type="match status" value="2"/>
</dbReference>
<protein>
    <submittedName>
        <fullName evidence="4">TetR family transcriptional regulator</fullName>
    </submittedName>
</protein>
<feature type="DNA-binding region" description="H-T-H motif" evidence="2">
    <location>
        <begin position="32"/>
        <end position="51"/>
    </location>
</feature>
<dbReference type="Pfam" id="PF00440">
    <property type="entry name" value="TetR_N"/>
    <property type="match status" value="1"/>
</dbReference>
<dbReference type="InterPro" id="IPR001647">
    <property type="entry name" value="HTH_TetR"/>
</dbReference>
<name>A0ABT0AGZ8_9SPHN</name>
<feature type="domain" description="HTH tetR-type" evidence="3">
    <location>
        <begin position="220"/>
        <end position="280"/>
    </location>
</feature>
<sequence length="405" mass="45119">MATLALSPHPTQDRLITAVLNQWQIEGSAGISARRLAALADVPVSSIYHHFDSLEELLVCAQQRARHEAENWCAALLEAIGDFPASPEAFGGFFAHVIDAWCEAQRHLAFAWRECDSVPDTEDLIHGEAQAWQRLWYEFWREACAHFQVAHGHVITKRIFDTESMFHLMRWHRAIDQAALGELARTLGSWLAGTPPPPTPWRDHTRALALETMPALPERDETARRIVVAAQQVLAEGGSPHLTHRRVARRAELTLGTVSHKFPTKSELLGAAFEGAYSAMVDKLDPRSFASADLDAVIHAMADSISSATRERARNELFLAVARDPALSHFGRQLRYLRGRTGRGLLQSLVGTQRTITATEGALFSDFTLGQVRRHALFPSYDTCDQIRAEFVDLLALFERPSPAV</sequence>
<keyword evidence="1 2" id="KW-0238">DNA-binding</keyword>
<dbReference type="InterPro" id="IPR050109">
    <property type="entry name" value="HTH-type_TetR-like_transc_reg"/>
</dbReference>
<accession>A0ABT0AGZ8</accession>
<reference evidence="4" key="1">
    <citation type="submission" date="2022-03" db="EMBL/GenBank/DDBJ databases">
        <title>Identification of a novel bacterium isolated from mangrove sediments.</title>
        <authorList>
            <person name="Pan X."/>
        </authorList>
    </citation>
    <scope>NUCLEOTIDE SEQUENCE</scope>
    <source>
        <strain evidence="4">B2637</strain>
    </source>
</reference>
<evidence type="ECO:0000256" key="1">
    <source>
        <dbReference type="ARBA" id="ARBA00023125"/>
    </source>
</evidence>
<dbReference type="SUPFAM" id="SSF46689">
    <property type="entry name" value="Homeodomain-like"/>
    <property type="match status" value="2"/>
</dbReference>